<dbReference type="AlphaFoldDB" id="F7XLX4"/>
<dbReference type="PROSITE" id="PS00394">
    <property type="entry name" value="DNA_PHOTOLYASES_1_1"/>
    <property type="match status" value="1"/>
</dbReference>
<evidence type="ECO:0000313" key="9">
    <source>
        <dbReference type="Proteomes" id="UP000006622"/>
    </source>
</evidence>
<dbReference type="InterPro" id="IPR036155">
    <property type="entry name" value="Crypto/Photolyase_N_sf"/>
</dbReference>
<proteinExistence type="inferred from homology"/>
<feature type="site" description="Electron transfer via tryptophanyl radical" evidence="5">
    <location>
        <position position="298"/>
    </location>
</feature>
<dbReference type="GO" id="GO:0006139">
    <property type="term" value="P:nucleobase-containing compound metabolic process"/>
    <property type="evidence" value="ECO:0007669"/>
    <property type="project" value="UniProtKB-ARBA"/>
</dbReference>
<dbReference type="KEGG" id="mzh:Mzhil_1045"/>
<dbReference type="GO" id="GO:0006950">
    <property type="term" value="P:response to stress"/>
    <property type="evidence" value="ECO:0007669"/>
    <property type="project" value="UniProtKB-ARBA"/>
</dbReference>
<dbReference type="Pfam" id="PF03441">
    <property type="entry name" value="FAD_binding_7"/>
    <property type="match status" value="1"/>
</dbReference>
<keyword evidence="9" id="KW-1185">Reference proteome</keyword>
<dbReference type="SUPFAM" id="SSF52425">
    <property type="entry name" value="Cryptochrome/photolyase, N-terminal domain"/>
    <property type="match status" value="1"/>
</dbReference>
<dbReference type="GO" id="GO:0071949">
    <property type="term" value="F:FAD binding"/>
    <property type="evidence" value="ECO:0007669"/>
    <property type="project" value="TreeGrafter"/>
</dbReference>
<evidence type="ECO:0000256" key="3">
    <source>
        <dbReference type="ARBA" id="ARBA00022991"/>
    </source>
</evidence>
<dbReference type="InterPro" id="IPR006050">
    <property type="entry name" value="DNA_photolyase_N"/>
</dbReference>
<dbReference type="InterPro" id="IPR014729">
    <property type="entry name" value="Rossmann-like_a/b/a_fold"/>
</dbReference>
<dbReference type="GeneID" id="10822671"/>
<evidence type="ECO:0000256" key="1">
    <source>
        <dbReference type="ARBA" id="ARBA00022630"/>
    </source>
</evidence>
<keyword evidence="1 4" id="KW-0285">Flavoprotein</keyword>
<dbReference type="Gene3D" id="3.40.50.620">
    <property type="entry name" value="HUPs"/>
    <property type="match status" value="1"/>
</dbReference>
<dbReference type="STRING" id="679901.Mzhil_1045"/>
<dbReference type="RefSeq" id="WP_013898340.1">
    <property type="nucleotide sequence ID" value="NC_015676.1"/>
</dbReference>
<dbReference type="HOGENOM" id="CLU_010348_2_2_2"/>
<sequence>MRSDYYISLFIFRRDLRIDDNTALINALEQSDAVIPCFIFDPAQIKNNEYFSKSAFQFMIESLRDLKQQFDKRNSHLYLFYGDSTDVIRNLKHEVDPEAVFLNKDYTPFSKKRDSAIKQISTEYGMDFIDFHDLLLTSPDEISTDQGKPYSVYTPFFRKASKVAVHIPEAVHQNNYYTSGLSTDKDDLLPKMEHEYGFHSSVGGGRDNALAILADLSKFADYEMDRNYPSKETTRLSAHNKFGTVSIREVYHSIASELGPDHPLIGQLYWRDFFTHAAYHNSFVFGKSLREKFENIEWSSDNEALSRWCAGNTGFPIIDAGMRQLNITGYMHNRIRMITASFLVKDLHIDWKWGEKYFAQKLVDYDPCVNNGNWQWAASTGYDSQPYFRMFNPWSQQKKYDPECIYIKEWVQELNELDPVSIHNLETRRPPEKINYPLPMVDHSKERQITLEMYRSL</sequence>
<dbReference type="GO" id="GO:0003904">
    <property type="term" value="F:deoxyribodipyrimidine photo-lyase activity"/>
    <property type="evidence" value="ECO:0007669"/>
    <property type="project" value="UniProtKB-EC"/>
</dbReference>
<dbReference type="PANTHER" id="PTHR11455">
    <property type="entry name" value="CRYPTOCHROME"/>
    <property type="match status" value="1"/>
</dbReference>
<feature type="domain" description="Photolyase/cryptochrome alpha/beta" evidence="7">
    <location>
        <begin position="6"/>
        <end position="136"/>
    </location>
</feature>
<dbReference type="PRINTS" id="PR00147">
    <property type="entry name" value="DNAPHOTLYASE"/>
</dbReference>
<dbReference type="Gene3D" id="1.25.40.80">
    <property type="match status" value="1"/>
</dbReference>
<dbReference type="InterPro" id="IPR005101">
    <property type="entry name" value="Cryptochr/Photolyase_FAD-bd"/>
</dbReference>
<reference evidence="8" key="1">
    <citation type="submission" date="2010-07" db="EMBL/GenBank/DDBJ databases">
        <title>The complete genome of Methanosalsum zhilinae DSM 4017.</title>
        <authorList>
            <consortium name="US DOE Joint Genome Institute (JGI-PGF)"/>
            <person name="Lucas S."/>
            <person name="Copeland A."/>
            <person name="Lapidus A."/>
            <person name="Glavina del Rio T."/>
            <person name="Dalin E."/>
            <person name="Tice H."/>
            <person name="Bruce D."/>
            <person name="Goodwin L."/>
            <person name="Pitluck S."/>
            <person name="Kyrpides N."/>
            <person name="Mavromatis K."/>
            <person name="Ovchinnikova G."/>
            <person name="Daligault H."/>
            <person name="Detter J.C."/>
            <person name="Han C."/>
            <person name="Tapia R."/>
            <person name="Larimer F."/>
            <person name="Land M."/>
            <person name="Hauser L."/>
            <person name="Markowitz V."/>
            <person name="Cheng J.-F."/>
            <person name="Hugenholtz P."/>
            <person name="Woyke T."/>
            <person name="Wu D."/>
            <person name="Spring S."/>
            <person name="Schueler E."/>
            <person name="Brambilla E."/>
            <person name="Klenk H.-P."/>
            <person name="Eisen J.A."/>
        </authorList>
    </citation>
    <scope>NUCLEOTIDE SEQUENCE</scope>
    <source>
        <strain evidence="8">DSM 4017</strain>
    </source>
</reference>
<dbReference type="InterPro" id="IPR002081">
    <property type="entry name" value="Cryptochrome/DNA_photolyase_1"/>
</dbReference>
<comment type="similarity">
    <text evidence="6">Belongs to the DNA photolyase family.</text>
</comment>
<keyword evidence="3 6" id="KW-0157">Chromophore</keyword>
<evidence type="ECO:0000259" key="7">
    <source>
        <dbReference type="PROSITE" id="PS51645"/>
    </source>
</evidence>
<evidence type="ECO:0000313" key="8">
    <source>
        <dbReference type="EMBL" id="AEH60902.1"/>
    </source>
</evidence>
<dbReference type="EMBL" id="CP002101">
    <property type="protein sequence ID" value="AEH60902.1"/>
    <property type="molecule type" value="Genomic_DNA"/>
</dbReference>
<evidence type="ECO:0000256" key="2">
    <source>
        <dbReference type="ARBA" id="ARBA00022827"/>
    </source>
</evidence>
<dbReference type="PROSITE" id="PS00691">
    <property type="entry name" value="DNA_PHOTOLYASES_1_2"/>
    <property type="match status" value="1"/>
</dbReference>
<dbReference type="PANTHER" id="PTHR11455:SF9">
    <property type="entry name" value="CRYPTOCHROME CIRCADIAN CLOCK 5 ISOFORM X1"/>
    <property type="match status" value="1"/>
</dbReference>
<dbReference type="InterPro" id="IPR036134">
    <property type="entry name" value="Crypto/Photolyase_FAD-like_sf"/>
</dbReference>
<comment type="cofactor">
    <cofactor evidence="4">
        <name>FAD</name>
        <dbReference type="ChEBI" id="CHEBI:57692"/>
    </cofactor>
    <text evidence="4">Binds 1 FAD per subunit.</text>
</comment>
<keyword evidence="2 4" id="KW-0274">FAD</keyword>
<dbReference type="EC" id="4.1.99.3" evidence="8"/>
<feature type="site" description="Electron transfer via tryptophanyl radical" evidence="5">
    <location>
        <position position="351"/>
    </location>
</feature>
<dbReference type="Pfam" id="PF00875">
    <property type="entry name" value="DNA_photolyase"/>
    <property type="match status" value="1"/>
</dbReference>
<protein>
    <submittedName>
        <fullName evidence="8">Deoxyribodipyrimidine photo-lyase</fullName>
        <ecNumber evidence="8">4.1.99.3</ecNumber>
    </submittedName>
</protein>
<dbReference type="OrthoDB" id="11721at2157"/>
<accession>F7XLX4</accession>
<feature type="binding site" evidence="4">
    <location>
        <position position="222"/>
    </location>
    <ligand>
        <name>FAD</name>
        <dbReference type="ChEBI" id="CHEBI:57692"/>
    </ligand>
</feature>
<gene>
    <name evidence="8" type="ordered locus">Mzhil_1045</name>
</gene>
<evidence type="ECO:0000256" key="5">
    <source>
        <dbReference type="PIRSR" id="PIRSR602081-2"/>
    </source>
</evidence>
<feature type="site" description="Electron transfer via tryptophanyl radical" evidence="5">
    <location>
        <position position="374"/>
    </location>
</feature>
<dbReference type="Proteomes" id="UP000006622">
    <property type="component" value="Chromosome"/>
</dbReference>
<dbReference type="Gene3D" id="1.10.579.10">
    <property type="entry name" value="DNA Cyclobutane Dipyrimidine Photolyase, subunit A, domain 3"/>
    <property type="match status" value="1"/>
</dbReference>
<feature type="binding site" evidence="4">
    <location>
        <begin position="267"/>
        <end position="274"/>
    </location>
    <ligand>
        <name>FAD</name>
        <dbReference type="ChEBI" id="CHEBI:57692"/>
    </ligand>
</feature>
<feature type="binding site" evidence="4">
    <location>
        <begin position="233"/>
        <end position="237"/>
    </location>
    <ligand>
        <name>FAD</name>
        <dbReference type="ChEBI" id="CHEBI:57692"/>
    </ligand>
</feature>
<dbReference type="InterPro" id="IPR018394">
    <property type="entry name" value="DNA_photolyase_1_CS_C"/>
</dbReference>
<dbReference type="SUPFAM" id="SSF48173">
    <property type="entry name" value="Cryptochrome/photolyase FAD-binding domain"/>
    <property type="match status" value="1"/>
</dbReference>
<dbReference type="PROSITE" id="PS51645">
    <property type="entry name" value="PHR_CRY_ALPHA_BETA"/>
    <property type="match status" value="1"/>
</dbReference>
<keyword evidence="8" id="KW-0456">Lyase</keyword>
<name>F7XLX4_METZD</name>
<dbReference type="GO" id="GO:0003677">
    <property type="term" value="F:DNA binding"/>
    <property type="evidence" value="ECO:0007669"/>
    <property type="project" value="TreeGrafter"/>
</dbReference>
<organism evidence="8 9">
    <name type="scientific">Methanosalsum zhilinae (strain DSM 4017 / NBRC 107636 / OCM 62 / WeN5)</name>
    <name type="common">Methanohalophilus zhilinae</name>
    <dbReference type="NCBI Taxonomy" id="679901"/>
    <lineage>
        <taxon>Archaea</taxon>
        <taxon>Methanobacteriati</taxon>
        <taxon>Methanobacteriota</taxon>
        <taxon>Stenosarchaea group</taxon>
        <taxon>Methanomicrobia</taxon>
        <taxon>Methanosarcinales</taxon>
        <taxon>Methanosarcinaceae</taxon>
        <taxon>Methanosalsum</taxon>
    </lineage>
</organism>
<evidence type="ECO:0000256" key="4">
    <source>
        <dbReference type="PIRSR" id="PIRSR602081-1"/>
    </source>
</evidence>
<evidence type="ECO:0000256" key="6">
    <source>
        <dbReference type="RuleBase" id="RU004182"/>
    </source>
</evidence>
<feature type="binding site" evidence="4">
    <location>
        <begin position="364"/>
        <end position="366"/>
    </location>
    <ligand>
        <name>FAD</name>
        <dbReference type="ChEBI" id="CHEBI:57692"/>
    </ligand>
</feature>